<dbReference type="GO" id="GO:0031177">
    <property type="term" value="F:phosphopantetheine binding"/>
    <property type="evidence" value="ECO:0007669"/>
    <property type="project" value="InterPro"/>
</dbReference>
<dbReference type="GO" id="GO:0004312">
    <property type="term" value="F:fatty acid synthase activity"/>
    <property type="evidence" value="ECO:0007669"/>
    <property type="project" value="TreeGrafter"/>
</dbReference>
<evidence type="ECO:0000256" key="3">
    <source>
        <dbReference type="ARBA" id="ARBA00022553"/>
    </source>
</evidence>
<dbReference type="InterPro" id="IPR016039">
    <property type="entry name" value="Thiolase-like"/>
</dbReference>
<dbReference type="PROSITE" id="PS52019">
    <property type="entry name" value="PKS_MFAS_DH"/>
    <property type="match status" value="1"/>
</dbReference>
<evidence type="ECO:0000256" key="2">
    <source>
        <dbReference type="ARBA" id="ARBA00022450"/>
    </source>
</evidence>
<dbReference type="SMART" id="SM00822">
    <property type="entry name" value="PKS_KR"/>
    <property type="match status" value="1"/>
</dbReference>
<evidence type="ECO:0000259" key="10">
    <source>
        <dbReference type="PROSITE" id="PS50075"/>
    </source>
</evidence>
<dbReference type="Pfam" id="PF08659">
    <property type="entry name" value="KR"/>
    <property type="match status" value="1"/>
</dbReference>
<gene>
    <name evidence="13" type="ORF">C7M71_024585</name>
</gene>
<keyword evidence="5" id="KW-0045">Antibiotic biosynthesis</keyword>
<dbReference type="GO" id="GO:0004315">
    <property type="term" value="F:3-oxoacyl-[acyl-carrier-protein] synthase activity"/>
    <property type="evidence" value="ECO:0007669"/>
    <property type="project" value="InterPro"/>
</dbReference>
<dbReference type="InterPro" id="IPR042104">
    <property type="entry name" value="PKS_dehydratase_sf"/>
</dbReference>
<dbReference type="SMART" id="SM00827">
    <property type="entry name" value="PKS_AT"/>
    <property type="match status" value="1"/>
</dbReference>
<dbReference type="InterPro" id="IPR036291">
    <property type="entry name" value="NAD(P)-bd_dom_sf"/>
</dbReference>
<protein>
    <submittedName>
        <fullName evidence="13">SDR family NAD(P)-dependent oxidoreductase</fullName>
    </submittedName>
</protein>
<dbReference type="InterPro" id="IPR014030">
    <property type="entry name" value="Ketoacyl_synth_N"/>
</dbReference>
<dbReference type="Gene3D" id="3.40.47.10">
    <property type="match status" value="1"/>
</dbReference>
<accession>A0A345T294</accession>
<dbReference type="InterPro" id="IPR018201">
    <property type="entry name" value="Ketoacyl_synth_AS"/>
</dbReference>
<dbReference type="InterPro" id="IPR016035">
    <property type="entry name" value="Acyl_Trfase/lysoPLipase"/>
</dbReference>
<feature type="active site" description="Proton donor; for dehydratase activity" evidence="8">
    <location>
        <position position="1154"/>
    </location>
</feature>
<dbReference type="Pfam" id="PF00109">
    <property type="entry name" value="ketoacyl-synt"/>
    <property type="match status" value="1"/>
</dbReference>
<dbReference type="SUPFAM" id="SSF55048">
    <property type="entry name" value="Probable ACP-binding domain of malonyl-CoA ACP transacylase"/>
    <property type="match status" value="1"/>
</dbReference>
<dbReference type="SUPFAM" id="SSF47336">
    <property type="entry name" value="ACP-like"/>
    <property type="match status" value="1"/>
</dbReference>
<dbReference type="PROSITE" id="PS00606">
    <property type="entry name" value="KS3_1"/>
    <property type="match status" value="1"/>
</dbReference>
<dbReference type="OrthoDB" id="9778690at2"/>
<dbReference type="PROSITE" id="PS00012">
    <property type="entry name" value="PHOSPHOPANTETHEINE"/>
    <property type="match status" value="1"/>
</dbReference>
<dbReference type="InterPro" id="IPR020807">
    <property type="entry name" value="PKS_DH"/>
</dbReference>
<dbReference type="Proteomes" id="UP000249340">
    <property type="component" value="Chromosome"/>
</dbReference>
<evidence type="ECO:0000313" key="13">
    <source>
        <dbReference type="EMBL" id="AXI80099.1"/>
    </source>
</evidence>
<dbReference type="InterPro" id="IPR016036">
    <property type="entry name" value="Malonyl_transacylase_ACP-bd"/>
</dbReference>
<dbReference type="GO" id="GO:0006633">
    <property type="term" value="P:fatty acid biosynthetic process"/>
    <property type="evidence" value="ECO:0007669"/>
    <property type="project" value="InterPro"/>
</dbReference>
<dbReference type="InterPro" id="IPR009081">
    <property type="entry name" value="PP-bd_ACP"/>
</dbReference>
<dbReference type="Pfam" id="PF16197">
    <property type="entry name" value="KAsynt_C_assoc"/>
    <property type="match status" value="1"/>
</dbReference>
<dbReference type="InterPro" id="IPR020841">
    <property type="entry name" value="PKS_Beta-ketoAc_synthase_dom"/>
</dbReference>
<dbReference type="Gene3D" id="1.10.1200.10">
    <property type="entry name" value="ACP-like"/>
    <property type="match status" value="1"/>
</dbReference>
<dbReference type="SMART" id="SM00823">
    <property type="entry name" value="PKS_PP"/>
    <property type="match status" value="1"/>
</dbReference>
<evidence type="ECO:0000256" key="7">
    <source>
        <dbReference type="ARBA" id="ARBA00023315"/>
    </source>
</evidence>
<dbReference type="Pfam" id="PF14765">
    <property type="entry name" value="PS-DH"/>
    <property type="match status" value="1"/>
</dbReference>
<dbReference type="InterPro" id="IPR014031">
    <property type="entry name" value="Ketoacyl_synth_C"/>
</dbReference>
<dbReference type="GO" id="GO:0033068">
    <property type="term" value="P:macrolide biosynthetic process"/>
    <property type="evidence" value="ECO:0007669"/>
    <property type="project" value="UniProtKB-ARBA"/>
</dbReference>
<dbReference type="InterPro" id="IPR049551">
    <property type="entry name" value="PKS_DH_C"/>
</dbReference>
<dbReference type="InterPro" id="IPR032821">
    <property type="entry name" value="PKS_assoc"/>
</dbReference>
<dbReference type="InterPro" id="IPR001227">
    <property type="entry name" value="Ac_transferase_dom_sf"/>
</dbReference>
<name>A0A345T294_9ACTN</name>
<proteinExistence type="predicted"/>
<organism evidence="13 14">
    <name type="scientific">Peterkaempfera bronchialis</name>
    <dbReference type="NCBI Taxonomy" id="2126346"/>
    <lineage>
        <taxon>Bacteria</taxon>
        <taxon>Bacillati</taxon>
        <taxon>Actinomycetota</taxon>
        <taxon>Actinomycetes</taxon>
        <taxon>Kitasatosporales</taxon>
        <taxon>Streptomycetaceae</taxon>
        <taxon>Peterkaempfera</taxon>
    </lineage>
</organism>
<feature type="region of interest" description="N-terminal hotdog fold" evidence="8">
    <location>
        <begin position="951"/>
        <end position="1080"/>
    </location>
</feature>
<feature type="region of interest" description="C-terminal hotdog fold" evidence="8">
    <location>
        <begin position="1094"/>
        <end position="1235"/>
    </location>
</feature>
<evidence type="ECO:0000256" key="8">
    <source>
        <dbReference type="PROSITE-ProRule" id="PRU01363"/>
    </source>
</evidence>
<dbReference type="Pfam" id="PF02801">
    <property type="entry name" value="Ketoacyl-synt_C"/>
    <property type="match status" value="1"/>
</dbReference>
<dbReference type="PROSITE" id="PS52004">
    <property type="entry name" value="KS3_2"/>
    <property type="match status" value="1"/>
</dbReference>
<dbReference type="FunFam" id="3.40.47.10:FF:000019">
    <property type="entry name" value="Polyketide synthase type I"/>
    <property type="match status" value="1"/>
</dbReference>
<dbReference type="SUPFAM" id="SSF52151">
    <property type="entry name" value="FabD/lysophospholipase-like"/>
    <property type="match status" value="1"/>
</dbReference>
<dbReference type="SUPFAM" id="SSF53901">
    <property type="entry name" value="Thiolase-like"/>
    <property type="match status" value="1"/>
</dbReference>
<reference evidence="14" key="1">
    <citation type="submission" date="2018-07" db="EMBL/GenBank/DDBJ databases">
        <title>Streptacidiphilus bronchialis DSM 106435 chromosome.</title>
        <authorList>
            <person name="Batra D."/>
            <person name="Gulvik C.A."/>
        </authorList>
    </citation>
    <scope>NUCLEOTIDE SEQUENCE [LARGE SCALE GENOMIC DNA]</scope>
    <source>
        <strain evidence="14">DSM 106435</strain>
    </source>
</reference>
<keyword evidence="2" id="KW-0596">Phosphopantetheine</keyword>
<feature type="domain" description="Carrier" evidence="10">
    <location>
        <begin position="1726"/>
        <end position="1806"/>
    </location>
</feature>
<dbReference type="PANTHER" id="PTHR43775">
    <property type="entry name" value="FATTY ACID SYNTHASE"/>
    <property type="match status" value="1"/>
</dbReference>
<evidence type="ECO:0000313" key="14">
    <source>
        <dbReference type="Proteomes" id="UP000249340"/>
    </source>
</evidence>
<keyword evidence="6" id="KW-0511">Multifunctional enzyme</keyword>
<dbReference type="InterPro" id="IPR014043">
    <property type="entry name" value="Acyl_transferase_dom"/>
</dbReference>
<dbReference type="Gene3D" id="3.40.50.720">
    <property type="entry name" value="NAD(P)-binding Rossmann-like Domain"/>
    <property type="match status" value="1"/>
</dbReference>
<dbReference type="InterPro" id="IPR036736">
    <property type="entry name" value="ACP-like_sf"/>
</dbReference>
<comment type="pathway">
    <text evidence="1">Antibiotic biosynthesis.</text>
</comment>
<keyword evidence="7" id="KW-0012">Acyltransferase</keyword>
<dbReference type="InterPro" id="IPR049552">
    <property type="entry name" value="PKS_DH_N"/>
</dbReference>
<keyword evidence="14" id="KW-1185">Reference proteome</keyword>
<keyword evidence="3" id="KW-0597">Phosphoprotein</keyword>
<dbReference type="InterPro" id="IPR057326">
    <property type="entry name" value="KR_dom"/>
</dbReference>
<dbReference type="EMBL" id="CP031264">
    <property type="protein sequence ID" value="AXI80099.1"/>
    <property type="molecule type" value="Genomic_DNA"/>
</dbReference>
<dbReference type="Pfam" id="PF21089">
    <property type="entry name" value="PKS_DH_N"/>
    <property type="match status" value="1"/>
</dbReference>
<feature type="domain" description="PKS/mFAS DH" evidence="12">
    <location>
        <begin position="951"/>
        <end position="1235"/>
    </location>
</feature>
<dbReference type="SUPFAM" id="SSF51735">
    <property type="entry name" value="NAD(P)-binding Rossmann-fold domains"/>
    <property type="match status" value="2"/>
</dbReference>
<evidence type="ECO:0000256" key="5">
    <source>
        <dbReference type="ARBA" id="ARBA00023194"/>
    </source>
</evidence>
<keyword evidence="4" id="KW-0808">Transferase</keyword>
<dbReference type="Gene3D" id="3.30.70.3290">
    <property type="match status" value="1"/>
</dbReference>
<feature type="region of interest" description="Disordered" evidence="9">
    <location>
        <begin position="461"/>
        <end position="494"/>
    </location>
</feature>
<dbReference type="CDD" id="cd00833">
    <property type="entry name" value="PKS"/>
    <property type="match status" value="1"/>
</dbReference>
<dbReference type="KEGG" id="stri:C7M71_024585"/>
<evidence type="ECO:0000256" key="4">
    <source>
        <dbReference type="ARBA" id="ARBA00022679"/>
    </source>
</evidence>
<evidence type="ECO:0000256" key="1">
    <source>
        <dbReference type="ARBA" id="ARBA00004792"/>
    </source>
</evidence>
<dbReference type="SMART" id="SM00825">
    <property type="entry name" value="PKS_KS"/>
    <property type="match status" value="1"/>
</dbReference>
<evidence type="ECO:0000256" key="6">
    <source>
        <dbReference type="ARBA" id="ARBA00023268"/>
    </source>
</evidence>
<feature type="active site" description="Proton acceptor; for dehydratase activity" evidence="8">
    <location>
        <position position="983"/>
    </location>
</feature>
<dbReference type="InterPro" id="IPR049900">
    <property type="entry name" value="PKS_mFAS_DH"/>
</dbReference>
<evidence type="ECO:0000259" key="11">
    <source>
        <dbReference type="PROSITE" id="PS52004"/>
    </source>
</evidence>
<dbReference type="InterPro" id="IPR020806">
    <property type="entry name" value="PKS_PP-bd"/>
</dbReference>
<dbReference type="Gene3D" id="3.40.366.10">
    <property type="entry name" value="Malonyl-Coenzyme A Acyl Carrier Protein, domain 2"/>
    <property type="match status" value="1"/>
</dbReference>
<dbReference type="SMART" id="SM00826">
    <property type="entry name" value="PKS_DH"/>
    <property type="match status" value="1"/>
</dbReference>
<dbReference type="PANTHER" id="PTHR43775:SF51">
    <property type="entry name" value="INACTIVE PHENOLPHTHIOCEROL SYNTHESIS POLYKETIDE SYNTHASE TYPE I PKS1-RELATED"/>
    <property type="match status" value="1"/>
</dbReference>
<evidence type="ECO:0000259" key="12">
    <source>
        <dbReference type="PROSITE" id="PS52019"/>
    </source>
</evidence>
<feature type="domain" description="Ketosynthase family 3 (KS3)" evidence="11">
    <location>
        <begin position="33"/>
        <end position="459"/>
    </location>
</feature>
<dbReference type="CDD" id="cd08955">
    <property type="entry name" value="KR_2_FAS_SDR_x"/>
    <property type="match status" value="1"/>
</dbReference>
<dbReference type="Gene3D" id="3.10.129.110">
    <property type="entry name" value="Polyketide synthase dehydratase"/>
    <property type="match status" value="1"/>
</dbReference>
<dbReference type="InterPro" id="IPR006162">
    <property type="entry name" value="Ppantetheine_attach_site"/>
</dbReference>
<dbReference type="PROSITE" id="PS50075">
    <property type="entry name" value="CARRIER"/>
    <property type="match status" value="1"/>
</dbReference>
<feature type="compositionally biased region" description="Low complexity" evidence="9">
    <location>
        <begin position="469"/>
        <end position="486"/>
    </location>
</feature>
<dbReference type="InterPro" id="IPR050091">
    <property type="entry name" value="PKS_NRPS_Biosynth_Enz"/>
</dbReference>
<dbReference type="Pfam" id="PF00698">
    <property type="entry name" value="Acyl_transf_1"/>
    <property type="match status" value="1"/>
</dbReference>
<evidence type="ECO:0000256" key="9">
    <source>
        <dbReference type="SAM" id="MobiDB-lite"/>
    </source>
</evidence>
<dbReference type="InterPro" id="IPR013968">
    <property type="entry name" value="PKS_KR"/>
</dbReference>
<sequence length="1829" mass="193331">MTNVERLTQYLKKATVDLYQAEQRLRGIEERSREPMAVIGIGCRYPGGIDSPERLWKLVADERDAISDFPSDRGWDIDALYDPEPGRPGRTYTRNGGFLDDAAGFDAPFFGISPREATAMDPQQRLLLETSWEAVERAGIDPTTLHGSTTGVFTGLSHDHYGGAFEEASKESAGYLLTGCSTSVASGRIAYTLGLRGPAVTVDTACSSSLVALHLACQALRQGECDLALAGGACVMPTPGMFLEFSRQRGLAPDGRCKPFAAAADGTGWSEGCGVLLVERLSDARRNGHPVLALITGSAINQDGASNGLTTPNGLSQERVIRLALENARLTPADIDAVEAHGTGTAQGDPIEAQAILSAYGRDRPAGSPLLLGSIKSNIGHTQAAAGLAGVIKMVMAMRHGLLPRTLHTDRPTPHVDWDQGGVALLTRATPWPERDRPRRAAVSSFGISGTNAHVVLEQPPAAEEPPARESAAQEPPAQEPAASRPAAHRPLGGAGLIPWPLSAASEQALRAQAAQLHQAVAADGAADPADIGLTLATGRTAFEHRAVVIGSSQDGLLAGLAALAHGEQAAGLVQGGALPGLVAFLFAGQGTQRPGMGRELFDAFPVFAEATQEIWSHLDPHLDRPLREIAFAAPGTPEAELLRETGWAQPALFALETALYRLVTSFGVVPDRLLGHSVGELSAAHAADVLSLPDACALVAARARLMQAAPSGGAMVSVRATEDEVRAWVAGVPEVAVAAVNSPTSVVVSGSAEGVALVAARCEANGRKTTPLRVSHAFHSPHMDGILEEFRAAARAVTFRPARIPIVSNLTGRPATAEQLASPDYWAEQLRHPVRFMDGVRRLAAEGVTCWLELGPDTTLAALAQESVEGPAALVSALHRTRPEPSTLLTALARVHTAGATVVWPTALFGSDARQVDLPTYPFQRRRHWLEPPAARAAVPGGPTAAAVEHPLLGAAFDLAGAAERRYAHTLTPDRPWFLGEHRLAGTPVLPGSAMLEWTLAAARSAAGDGDSDGAAWSLADVAFHTFLPLAADRPVGVQTAVELHEGSWRVRCFSRPDGPEQRWTENVTATAAATPATTRPAPTDPATVRARLPEQDAGALYERFARTGLDYGPAFHGITRLWRGDGEALALVEVAQAEQDGDAYLLHPVVLDACFQTVGALAGQDDRAWVPVGLDRLTVHGRLPGRVWCHVRRWSTAHAGEVAMDLDLLADSGERLADLEGLRFRSVTRAALSALAGEGPRRYEIAWRPLGGGSGGDARPAPQGSWLVHGEDPAVAGDWQRRLTALGTSAAIVKDAAALRAGDAVRGLLLHIGPGADEADDVLDTVYRLARTHLDLLRDFLTAHAARRPQIVVCTTGATAPRPAQDAPDPRQAALTGLVRAVLAEYPDVTCVQIDLDPAAPAPSPDEVLGRAEALGGSGHLAVRDGQWYEARLREQTASGGDPVPVRPDATYLITGGLGALGLVTADWLAERGARSLLLAGRTVPAAEPPAVAALRAAGVRVELRRADLADPADVDALLAYAERELPPLRGVVHAAGLNSEVILEEQDGAELGRIMDPKVRGAWHLHQRTTGLDFFLLYSSIASVLGAAGQAGYVVGNAFLDALAGYRRHHGQPALSINWGPWAQVGMAAQDEIAVRYAAAGITPLPTDRALETLARIPAADAPHVGVVEVDWSRFLGASPRRRPYTLLADLAPADPAAVEQDDPRHAETLARLMADDPDSARETVFGELLDRVALLLGMTASERDELRPTFGQRRLNELGFDSLTTIQLRNRLLADYSADVATDFLFGGGTAAEIVGLVCRHLTALSVLATDDDAVDADEIEVLTL</sequence>